<dbReference type="GO" id="GO:0004306">
    <property type="term" value="F:ethanolamine-phosphate cytidylyltransferase activity"/>
    <property type="evidence" value="ECO:0007669"/>
    <property type="project" value="UniProtKB-EC"/>
</dbReference>
<keyword evidence="6" id="KW-0443">Lipid metabolism</keyword>
<protein>
    <recommendedName>
        <fullName evidence="10">ethanolamine-phosphate cytidylyltransferase</fullName>
        <ecNumber evidence="10">2.7.7.14</ecNumber>
    </recommendedName>
    <alternativeName>
        <fullName evidence="11">CTP:phosphoethanolamine cytidylyltransferase</fullName>
    </alternativeName>
</protein>
<reference evidence="13" key="1">
    <citation type="submission" date="2018-05" db="EMBL/GenBank/DDBJ databases">
        <authorList>
            <person name="Lanie J.A."/>
            <person name="Ng W.-L."/>
            <person name="Kazmierczak K.M."/>
            <person name="Andrzejewski T.M."/>
            <person name="Davidsen T.M."/>
            <person name="Wayne K.J."/>
            <person name="Tettelin H."/>
            <person name="Glass J.I."/>
            <person name="Rusch D."/>
            <person name="Podicherti R."/>
            <person name="Tsui H.-C.T."/>
            <person name="Winkler M.E."/>
        </authorList>
    </citation>
    <scope>NUCLEOTIDE SEQUENCE</scope>
</reference>
<dbReference type="GO" id="GO:0006646">
    <property type="term" value="P:phosphatidylethanolamine biosynthetic process"/>
    <property type="evidence" value="ECO:0007669"/>
    <property type="project" value="UniProtKB-UniPathway"/>
</dbReference>
<dbReference type="EC" id="2.7.7.14" evidence="10"/>
<dbReference type="Gene3D" id="3.40.50.620">
    <property type="entry name" value="HUPs"/>
    <property type="match status" value="1"/>
</dbReference>
<keyword evidence="4" id="KW-0808">Transferase</keyword>
<evidence type="ECO:0000256" key="9">
    <source>
        <dbReference type="ARBA" id="ARBA00024191"/>
    </source>
</evidence>
<evidence type="ECO:0000256" key="2">
    <source>
        <dbReference type="ARBA" id="ARBA00010101"/>
    </source>
</evidence>
<feature type="non-terminal residue" evidence="13">
    <location>
        <position position="45"/>
    </location>
</feature>
<evidence type="ECO:0000256" key="11">
    <source>
        <dbReference type="ARBA" id="ARBA00031473"/>
    </source>
</evidence>
<evidence type="ECO:0000256" key="6">
    <source>
        <dbReference type="ARBA" id="ARBA00023098"/>
    </source>
</evidence>
<dbReference type="PANTHER" id="PTHR45780">
    <property type="entry name" value="ETHANOLAMINE-PHOSPHATE CYTIDYLYLTRANSFERASE"/>
    <property type="match status" value="1"/>
</dbReference>
<dbReference type="SUPFAM" id="SSF52374">
    <property type="entry name" value="Nucleotidylyl transferase"/>
    <property type="match status" value="1"/>
</dbReference>
<dbReference type="UniPathway" id="UPA00558">
    <property type="reaction ID" value="UER00742"/>
</dbReference>
<accession>A0A382ACC3</accession>
<evidence type="ECO:0000256" key="8">
    <source>
        <dbReference type="ARBA" id="ARBA00023264"/>
    </source>
</evidence>
<keyword evidence="3" id="KW-0444">Lipid biosynthesis</keyword>
<evidence type="ECO:0000313" key="13">
    <source>
        <dbReference type="EMBL" id="SVA98911.1"/>
    </source>
</evidence>
<organism evidence="13">
    <name type="scientific">marine metagenome</name>
    <dbReference type="NCBI Taxonomy" id="408172"/>
    <lineage>
        <taxon>unclassified sequences</taxon>
        <taxon>metagenomes</taxon>
        <taxon>ecological metagenomes</taxon>
    </lineage>
</organism>
<dbReference type="NCBIfam" id="TIGR00125">
    <property type="entry name" value="cyt_tran_rel"/>
    <property type="match status" value="1"/>
</dbReference>
<evidence type="ECO:0000256" key="1">
    <source>
        <dbReference type="ARBA" id="ARBA00005189"/>
    </source>
</evidence>
<comment type="pathway">
    <text evidence="1">Lipid metabolism.</text>
</comment>
<evidence type="ECO:0000256" key="10">
    <source>
        <dbReference type="ARBA" id="ARBA00024221"/>
    </source>
</evidence>
<gene>
    <name evidence="13" type="ORF">METZ01_LOCUS151765</name>
</gene>
<keyword evidence="7" id="KW-0594">Phospholipid biosynthesis</keyword>
<dbReference type="GO" id="GO:0005737">
    <property type="term" value="C:cytoplasm"/>
    <property type="evidence" value="ECO:0007669"/>
    <property type="project" value="TreeGrafter"/>
</dbReference>
<comment type="pathway">
    <text evidence="9">Phospholipid metabolism; phosphatidylethanolamine biosynthesis; phosphatidylethanolamine from ethanolamine: step 2/3.</text>
</comment>
<evidence type="ECO:0000256" key="7">
    <source>
        <dbReference type="ARBA" id="ARBA00023209"/>
    </source>
</evidence>
<proteinExistence type="inferred from homology"/>
<dbReference type="InterPro" id="IPR014729">
    <property type="entry name" value="Rossmann-like_a/b/a_fold"/>
</dbReference>
<evidence type="ECO:0000259" key="12">
    <source>
        <dbReference type="Pfam" id="PF01467"/>
    </source>
</evidence>
<dbReference type="InterPro" id="IPR004821">
    <property type="entry name" value="Cyt_trans-like"/>
</dbReference>
<dbReference type="EMBL" id="UINC01024715">
    <property type="protein sequence ID" value="SVA98911.1"/>
    <property type="molecule type" value="Genomic_DNA"/>
</dbReference>
<evidence type="ECO:0000256" key="4">
    <source>
        <dbReference type="ARBA" id="ARBA00022679"/>
    </source>
</evidence>
<keyword evidence="8" id="KW-1208">Phospholipid metabolism</keyword>
<dbReference type="AlphaFoldDB" id="A0A382ACC3"/>
<sequence length="45" mass="5081">MVADLFHYGHANFLKQARQCGDYLIVGIHSDQVVGGYKRLPIMSM</sequence>
<dbReference type="Pfam" id="PF01467">
    <property type="entry name" value="CTP_transf_like"/>
    <property type="match status" value="1"/>
</dbReference>
<feature type="domain" description="Cytidyltransferase-like" evidence="12">
    <location>
        <begin position="4"/>
        <end position="37"/>
    </location>
</feature>
<dbReference type="PANTHER" id="PTHR45780:SF2">
    <property type="entry name" value="ETHANOLAMINE-PHOSPHATE CYTIDYLYLTRANSFERASE"/>
    <property type="match status" value="1"/>
</dbReference>
<comment type="similarity">
    <text evidence="2">Belongs to the cytidylyltransferase family.</text>
</comment>
<keyword evidence="5" id="KW-0548">Nucleotidyltransferase</keyword>
<dbReference type="InterPro" id="IPR044608">
    <property type="entry name" value="Ect1/PCYT2"/>
</dbReference>
<evidence type="ECO:0000256" key="5">
    <source>
        <dbReference type="ARBA" id="ARBA00022695"/>
    </source>
</evidence>
<name>A0A382ACC3_9ZZZZ</name>
<evidence type="ECO:0000256" key="3">
    <source>
        <dbReference type="ARBA" id="ARBA00022516"/>
    </source>
</evidence>